<dbReference type="PANTHER" id="PTHR22916:SF3">
    <property type="entry name" value="UDP-GLCNAC:BETAGAL BETA-1,3-N-ACETYLGLUCOSAMINYLTRANSFERASE-LIKE PROTEIN 1"/>
    <property type="match status" value="1"/>
</dbReference>
<evidence type="ECO:0000259" key="1">
    <source>
        <dbReference type="Pfam" id="PF00535"/>
    </source>
</evidence>
<organism evidence="2 3">
    <name type="scientific">Microbacterium algeriense</name>
    <dbReference type="NCBI Taxonomy" id="2615184"/>
    <lineage>
        <taxon>Bacteria</taxon>
        <taxon>Bacillati</taxon>
        <taxon>Actinomycetota</taxon>
        <taxon>Actinomycetes</taxon>
        <taxon>Micrococcales</taxon>
        <taxon>Microbacteriaceae</taxon>
        <taxon>Microbacterium</taxon>
    </lineage>
</organism>
<evidence type="ECO:0000313" key="3">
    <source>
        <dbReference type="Proteomes" id="UP000478836"/>
    </source>
</evidence>
<evidence type="ECO:0000313" key="2">
    <source>
        <dbReference type="EMBL" id="KAB1864235.1"/>
    </source>
</evidence>
<dbReference type="RefSeq" id="WP_124895229.1">
    <property type="nucleotide sequence ID" value="NZ_CBDRDJ010000001.1"/>
</dbReference>
<dbReference type="Gene3D" id="3.90.550.10">
    <property type="entry name" value="Spore Coat Polysaccharide Biosynthesis Protein SpsA, Chain A"/>
    <property type="match status" value="1"/>
</dbReference>
<name>A0ABQ6V4X2_9MICO</name>
<reference evidence="3" key="1">
    <citation type="submission" date="2019-09" db="EMBL/GenBank/DDBJ databases">
        <title>Whole genome sequencing of Microbacterium maritypicum.</title>
        <authorList>
            <person name="Lenchi N."/>
        </authorList>
    </citation>
    <scope>NUCLEOTIDE SEQUENCE [LARGE SCALE GENOMIC DNA]</scope>
    <source>
        <strain evidence="3">G1</strain>
    </source>
</reference>
<protein>
    <submittedName>
        <fullName evidence="2">Glycosyltransferase family 2 protein</fullName>
    </submittedName>
</protein>
<dbReference type="InterPro" id="IPR029044">
    <property type="entry name" value="Nucleotide-diphossugar_trans"/>
</dbReference>
<dbReference type="InterPro" id="IPR001173">
    <property type="entry name" value="Glyco_trans_2-like"/>
</dbReference>
<dbReference type="Pfam" id="PF00535">
    <property type="entry name" value="Glycos_transf_2"/>
    <property type="match status" value="1"/>
</dbReference>
<accession>A0ABQ6V4X2</accession>
<dbReference type="PANTHER" id="PTHR22916">
    <property type="entry name" value="GLYCOSYLTRANSFERASE"/>
    <property type="match status" value="1"/>
</dbReference>
<dbReference type="SUPFAM" id="SSF53448">
    <property type="entry name" value="Nucleotide-diphospho-sugar transferases"/>
    <property type="match status" value="1"/>
</dbReference>
<feature type="domain" description="Glycosyltransferase 2-like" evidence="1">
    <location>
        <begin position="5"/>
        <end position="123"/>
    </location>
</feature>
<dbReference type="Proteomes" id="UP000478836">
    <property type="component" value="Unassembled WGS sequence"/>
</dbReference>
<gene>
    <name evidence="2" type="ORF">F6A08_08890</name>
</gene>
<keyword evidence="3" id="KW-1185">Reference proteome</keyword>
<comment type="caution">
    <text evidence="2">The sequence shown here is derived from an EMBL/GenBank/DDBJ whole genome shotgun (WGS) entry which is preliminary data.</text>
</comment>
<dbReference type="GeneID" id="77476566"/>
<sequence>MTIDIMLPFWGEPELLYRTVESVRAQSDGDWRLTVIDDAYPDPGVAEHFGRLDDPRIRYVRNDENVGIIENFRASVRLATADHLMVLGSDDLLLPGYVASLRAAIARHPEAAVFQPGVRVIDEHGAPSLPLVDRVKQRLLRPDTRSGDVEMQGERLATSLTRGNWLYWPSLVFRADAIRAHDFRDDLPIVLDLAILLDIAFAGGSLVVIDDEVFAYRRHTESASQKAILDGTRFTDDRRFFLETARRAEAHGWRATARAARARVLARLHALTTVPAVVRHGDADGRRALWAHILR</sequence>
<proteinExistence type="predicted"/>
<dbReference type="EMBL" id="WAAO01000002">
    <property type="protein sequence ID" value="KAB1864235.1"/>
    <property type="molecule type" value="Genomic_DNA"/>
</dbReference>